<proteinExistence type="predicted"/>
<dbReference type="OrthoDB" id="3799620at2759"/>
<gene>
    <name evidence="1" type="ORF">BDU57DRAFT_526279</name>
</gene>
<reference evidence="1" key="1">
    <citation type="journal article" date="2020" name="Stud. Mycol.">
        <title>101 Dothideomycetes genomes: a test case for predicting lifestyles and emergence of pathogens.</title>
        <authorList>
            <person name="Haridas S."/>
            <person name="Albert R."/>
            <person name="Binder M."/>
            <person name="Bloem J."/>
            <person name="Labutti K."/>
            <person name="Salamov A."/>
            <person name="Andreopoulos B."/>
            <person name="Baker S."/>
            <person name="Barry K."/>
            <person name="Bills G."/>
            <person name="Bluhm B."/>
            <person name="Cannon C."/>
            <person name="Castanera R."/>
            <person name="Culley D."/>
            <person name="Daum C."/>
            <person name="Ezra D."/>
            <person name="Gonzalez J."/>
            <person name="Henrissat B."/>
            <person name="Kuo A."/>
            <person name="Liang C."/>
            <person name="Lipzen A."/>
            <person name="Lutzoni F."/>
            <person name="Magnuson J."/>
            <person name="Mondo S."/>
            <person name="Nolan M."/>
            <person name="Ohm R."/>
            <person name="Pangilinan J."/>
            <person name="Park H.-J."/>
            <person name="Ramirez L."/>
            <person name="Alfaro M."/>
            <person name="Sun H."/>
            <person name="Tritt A."/>
            <person name="Yoshinaga Y."/>
            <person name="Zwiers L.-H."/>
            <person name="Turgeon B."/>
            <person name="Goodwin S."/>
            <person name="Spatafora J."/>
            <person name="Crous P."/>
            <person name="Grigoriev I."/>
        </authorList>
    </citation>
    <scope>NUCLEOTIDE SEQUENCE</scope>
    <source>
        <strain evidence="1">HMLAC05119</strain>
    </source>
</reference>
<sequence>MATFLSLPPEIRNMVYDQLWTHSNRITYYHHPTQTGIIAYYDAKRLWICTNKQIFEEGLEQFRLKAHWNIWPMNLHCNIPYCRWDRDHTIMSPKFARSVSIKRMRLFGGVMTWEMRSKDHYWLDHLVYCCFFQASPLHTLRVTLYSPKTDTSRETYHNRIHSFRVDVPFEHTRLVQACKFLHTIEVNLLHLGYRFDEWVKWIMDTESVESLRANIKEVLGSGFAEKVTTTVSPASGGTFNNQFIHGKQLNDYKLTYSKKTDHVTQ</sequence>
<evidence type="ECO:0000313" key="2">
    <source>
        <dbReference type="Proteomes" id="UP000800096"/>
    </source>
</evidence>
<keyword evidence="2" id="KW-1185">Reference proteome</keyword>
<protein>
    <submittedName>
        <fullName evidence="1">Uncharacterized protein</fullName>
    </submittedName>
</protein>
<dbReference type="AlphaFoldDB" id="A0A6A5R2R9"/>
<name>A0A6A5R2R9_AMPQU</name>
<accession>A0A6A5R2R9</accession>
<evidence type="ECO:0000313" key="1">
    <source>
        <dbReference type="EMBL" id="KAF1921450.1"/>
    </source>
</evidence>
<dbReference type="EMBL" id="ML979132">
    <property type="protein sequence ID" value="KAF1921450.1"/>
    <property type="molecule type" value="Genomic_DNA"/>
</dbReference>
<dbReference type="Proteomes" id="UP000800096">
    <property type="component" value="Unassembled WGS sequence"/>
</dbReference>
<organism evidence="1 2">
    <name type="scientific">Ampelomyces quisqualis</name>
    <name type="common">Powdery mildew agent</name>
    <dbReference type="NCBI Taxonomy" id="50730"/>
    <lineage>
        <taxon>Eukaryota</taxon>
        <taxon>Fungi</taxon>
        <taxon>Dikarya</taxon>
        <taxon>Ascomycota</taxon>
        <taxon>Pezizomycotina</taxon>
        <taxon>Dothideomycetes</taxon>
        <taxon>Pleosporomycetidae</taxon>
        <taxon>Pleosporales</taxon>
        <taxon>Pleosporineae</taxon>
        <taxon>Phaeosphaeriaceae</taxon>
        <taxon>Ampelomyces</taxon>
    </lineage>
</organism>